<dbReference type="NCBIfam" id="NF047335">
    <property type="entry name" value="T3SS_XAC0095"/>
    <property type="match status" value="1"/>
</dbReference>
<evidence type="ECO:0000259" key="2">
    <source>
        <dbReference type="Pfam" id="PF26642"/>
    </source>
</evidence>
<dbReference type="InterPro" id="IPR058099">
    <property type="entry name" value="T3SS_XAC0095_dom"/>
</dbReference>
<dbReference type="Pfam" id="PF26642">
    <property type="entry name" value="XAC0095_dom"/>
    <property type="match status" value="1"/>
</dbReference>
<accession>A0ABW8JTA0</accession>
<comment type="caution">
    <text evidence="3">The sequence shown here is derived from an EMBL/GenBank/DDBJ whole genome shotgun (WGS) entry which is preliminary data.</text>
</comment>
<proteinExistence type="predicted"/>
<sequence length="228" mass="25159">MSTIDSEDRNVTGYFLPEDTQLRLKQLREYVGFLTNLARPRRPDEDSECYNEIRPGEVAICFELIEEQIGLVLDELSWPGERGESADAFSAAADTEKEAEAADTNAEKPYGTEPVSDEAGHRWIAGVSLGQIDEIHLLLDSLRAHGNVVASSDEAKLKGVTLSIMGDAICRDAQKLRDIVDAIYDDQRLQPRASKPGVREEHAAYCVPTAPSLREGISPTMPTSLTYH</sequence>
<dbReference type="EMBL" id="JADIKM010000003">
    <property type="protein sequence ID" value="MFK2904369.1"/>
    <property type="molecule type" value="Genomic_DNA"/>
</dbReference>
<feature type="region of interest" description="Disordered" evidence="1">
    <location>
        <begin position="84"/>
        <end position="116"/>
    </location>
</feature>
<feature type="domain" description="XAC0095-like" evidence="2">
    <location>
        <begin position="12"/>
        <end position="78"/>
    </location>
</feature>
<dbReference type="Proteomes" id="UP001620460">
    <property type="component" value="Unassembled WGS sequence"/>
</dbReference>
<gene>
    <name evidence="3" type="ORF">ISP17_10360</name>
</gene>
<evidence type="ECO:0000313" key="3">
    <source>
        <dbReference type="EMBL" id="MFK2904369.1"/>
    </source>
</evidence>
<protein>
    <recommendedName>
        <fullName evidence="2">XAC0095-like domain-containing protein</fullName>
    </recommendedName>
</protein>
<reference evidence="3 4" key="1">
    <citation type="submission" date="2020-10" db="EMBL/GenBank/DDBJ databases">
        <title>Phylogeny of dyella-like bacteria.</title>
        <authorList>
            <person name="Fu J."/>
        </authorList>
    </citation>
    <scope>NUCLEOTIDE SEQUENCE [LARGE SCALE GENOMIC DNA]</scope>
    <source>
        <strain evidence="3 4">Gsoil3046</strain>
    </source>
</reference>
<organism evidence="3 4">
    <name type="scientific">Dyella ginsengisoli</name>
    <dbReference type="NCBI Taxonomy" id="363848"/>
    <lineage>
        <taxon>Bacteria</taxon>
        <taxon>Pseudomonadati</taxon>
        <taxon>Pseudomonadota</taxon>
        <taxon>Gammaproteobacteria</taxon>
        <taxon>Lysobacterales</taxon>
        <taxon>Rhodanobacteraceae</taxon>
        <taxon>Dyella</taxon>
    </lineage>
</organism>
<keyword evidence="4" id="KW-1185">Reference proteome</keyword>
<name>A0ABW8JTA0_9GAMM</name>
<dbReference type="RefSeq" id="WP_404632826.1">
    <property type="nucleotide sequence ID" value="NZ_JADIKM010000003.1"/>
</dbReference>
<evidence type="ECO:0000256" key="1">
    <source>
        <dbReference type="SAM" id="MobiDB-lite"/>
    </source>
</evidence>
<evidence type="ECO:0000313" key="4">
    <source>
        <dbReference type="Proteomes" id="UP001620460"/>
    </source>
</evidence>